<accession>A0A0E0NIX9</accession>
<reference evidence="2" key="1">
    <citation type="submission" date="2013-06" db="EMBL/GenBank/DDBJ databases">
        <authorList>
            <person name="Zhao Q."/>
        </authorList>
    </citation>
    <scope>NUCLEOTIDE SEQUENCE</scope>
    <source>
        <strain evidence="2">cv. W1943</strain>
    </source>
</reference>
<dbReference type="OMA" id="PLFACYM"/>
<dbReference type="EnsemblPlants" id="ORUFI02G28530.1">
    <property type="protein sequence ID" value="ORUFI02G28530.1"/>
    <property type="gene ID" value="ORUFI02G28530"/>
</dbReference>
<keyword evidence="2" id="KW-1185">Reference proteome</keyword>
<reference evidence="1" key="2">
    <citation type="submission" date="2015-06" db="UniProtKB">
        <authorList>
            <consortium name="EnsemblPlants"/>
        </authorList>
    </citation>
    <scope>IDENTIFICATION</scope>
</reference>
<organism evidence="1 2">
    <name type="scientific">Oryza rufipogon</name>
    <name type="common">Brownbeard rice</name>
    <name type="synonym">Asian wild rice</name>
    <dbReference type="NCBI Taxonomy" id="4529"/>
    <lineage>
        <taxon>Eukaryota</taxon>
        <taxon>Viridiplantae</taxon>
        <taxon>Streptophyta</taxon>
        <taxon>Embryophyta</taxon>
        <taxon>Tracheophyta</taxon>
        <taxon>Spermatophyta</taxon>
        <taxon>Magnoliopsida</taxon>
        <taxon>Liliopsida</taxon>
        <taxon>Poales</taxon>
        <taxon>Poaceae</taxon>
        <taxon>BOP clade</taxon>
        <taxon>Oryzoideae</taxon>
        <taxon>Oryzeae</taxon>
        <taxon>Oryzinae</taxon>
        <taxon>Oryza</taxon>
    </lineage>
</organism>
<dbReference type="Gramene" id="ORUFI02G28530.1">
    <property type="protein sequence ID" value="ORUFI02G28530.1"/>
    <property type="gene ID" value="ORUFI02G28530"/>
</dbReference>
<protein>
    <submittedName>
        <fullName evidence="1">Uncharacterized protein</fullName>
    </submittedName>
</protein>
<dbReference type="HOGENOM" id="CLU_162957_0_0_1"/>
<name>A0A0E0NIX9_ORYRU</name>
<dbReference type="AlphaFoldDB" id="A0A0E0NIX9"/>
<evidence type="ECO:0000313" key="1">
    <source>
        <dbReference type="EnsemblPlants" id="ORUFI02G28530.1"/>
    </source>
</evidence>
<sequence>MALSSSPCTKAATYTLANHARSQDTESPKAHANPNLFPNSKPMILHLPLFACYMWFGFAKLLDCFSSEILENDLFFGGKIEVVQSSGPKLTCMIVDIQSMRSGSWKNVSCKISSTSELMVLSLLFILGTLFFNSEVVQF</sequence>
<evidence type="ECO:0000313" key="2">
    <source>
        <dbReference type="Proteomes" id="UP000008022"/>
    </source>
</evidence>
<proteinExistence type="predicted"/>
<dbReference type="Proteomes" id="UP000008022">
    <property type="component" value="Unassembled WGS sequence"/>
</dbReference>